<dbReference type="PANTHER" id="PTHR43616">
    <property type="entry name" value="GLYCEROL DEHYDROGENASE"/>
    <property type="match status" value="1"/>
</dbReference>
<keyword evidence="8" id="KW-0594">Phospholipid biosynthesis</keyword>
<keyword evidence="5 10" id="KW-0560">Oxidoreductase</keyword>
<accession>A0ABT9YWR9</accession>
<dbReference type="CDD" id="cd08175">
    <property type="entry name" value="G1PDH"/>
    <property type="match status" value="1"/>
</dbReference>
<evidence type="ECO:0000256" key="7">
    <source>
        <dbReference type="ARBA" id="ARBA00023098"/>
    </source>
</evidence>
<dbReference type="InterPro" id="IPR032837">
    <property type="entry name" value="G1PDH"/>
</dbReference>
<dbReference type="SUPFAM" id="SSF56796">
    <property type="entry name" value="Dehydroquinate synthase-like"/>
    <property type="match status" value="1"/>
</dbReference>
<keyword evidence="4" id="KW-0521">NADP</keyword>
<dbReference type="Gene3D" id="1.20.1090.10">
    <property type="entry name" value="Dehydroquinate synthase-like - alpha domain"/>
    <property type="match status" value="1"/>
</dbReference>
<evidence type="ECO:0000256" key="5">
    <source>
        <dbReference type="ARBA" id="ARBA00023002"/>
    </source>
</evidence>
<dbReference type="EMBL" id="JAUSTZ010000001">
    <property type="protein sequence ID" value="MDQ0223758.1"/>
    <property type="molecule type" value="Genomic_DNA"/>
</dbReference>
<dbReference type="EC" id="1.1.1.261" evidence="10"/>
<evidence type="ECO:0000256" key="9">
    <source>
        <dbReference type="ARBA" id="ARBA00023264"/>
    </source>
</evidence>
<gene>
    <name evidence="10" type="ORF">J2S02_000080</name>
</gene>
<organism evidence="10 11">
    <name type="scientific">Metabacillus niabensis</name>
    <dbReference type="NCBI Taxonomy" id="324854"/>
    <lineage>
        <taxon>Bacteria</taxon>
        <taxon>Bacillati</taxon>
        <taxon>Bacillota</taxon>
        <taxon>Bacilli</taxon>
        <taxon>Bacillales</taxon>
        <taxon>Bacillaceae</taxon>
        <taxon>Metabacillus</taxon>
    </lineage>
</organism>
<keyword evidence="1" id="KW-0963">Cytoplasm</keyword>
<dbReference type="Gene3D" id="3.40.50.1970">
    <property type="match status" value="1"/>
</dbReference>
<dbReference type="RefSeq" id="WP_174880564.1">
    <property type="nucleotide sequence ID" value="NZ_CADEPK010000211.1"/>
</dbReference>
<sequence>MLSVTELSNLAKDCSCGNDHFECTIEEIVVSHDALEQASSYMRSKSYRKVSIVADKITFNVAGQKLSDALNASNVKTEVVLIQPNEQGDVIANEIALIEAMLGISQDSEVVIAVGSGTIHDITRFSSFKMGKPFISVPTAPSVDGFNSMGAPVVIKGVKTTYQMQSPIAIFADLTILKEAPQEMIAAGFGDMLAKFTSLADWRFSHLTAGEPYCSLSASITEASLKKCVDNVDLIAAANEEGIRILIESLIESGLAMLLVGHSSPASGGEHHLSHYWEMEFLKQDKPQVLHGAKVGVSTQLILKLYKNDVKDLISNSTRLAELKDKQKEIISAILEKQEEIQKVIDSLPNADTVGDLLNKVKGPTQPSDLKIDAELVQNSLNKAHLLRNRYTMLKFWNELVGTHHAV</sequence>
<evidence type="ECO:0000256" key="6">
    <source>
        <dbReference type="ARBA" id="ARBA00023027"/>
    </source>
</evidence>
<dbReference type="Pfam" id="PF13685">
    <property type="entry name" value="Fe-ADH_2"/>
    <property type="match status" value="1"/>
</dbReference>
<evidence type="ECO:0000256" key="3">
    <source>
        <dbReference type="ARBA" id="ARBA00022723"/>
    </source>
</evidence>
<evidence type="ECO:0000256" key="1">
    <source>
        <dbReference type="ARBA" id="ARBA00022490"/>
    </source>
</evidence>
<dbReference type="GO" id="GO:0050492">
    <property type="term" value="F:glycerol-1-phosphate dehydrogenase [NAD(P)+] activity"/>
    <property type="evidence" value="ECO:0007669"/>
    <property type="project" value="UniProtKB-EC"/>
</dbReference>
<dbReference type="Proteomes" id="UP001232245">
    <property type="component" value="Unassembled WGS sequence"/>
</dbReference>
<proteinExistence type="predicted"/>
<keyword evidence="3" id="KW-0479">Metal-binding</keyword>
<evidence type="ECO:0000256" key="8">
    <source>
        <dbReference type="ARBA" id="ARBA00023209"/>
    </source>
</evidence>
<keyword evidence="9" id="KW-1208">Phospholipid metabolism</keyword>
<keyword evidence="2" id="KW-0444">Lipid biosynthesis</keyword>
<evidence type="ECO:0000256" key="4">
    <source>
        <dbReference type="ARBA" id="ARBA00022857"/>
    </source>
</evidence>
<comment type="caution">
    <text evidence="10">The sequence shown here is derived from an EMBL/GenBank/DDBJ whole genome shotgun (WGS) entry which is preliminary data.</text>
</comment>
<reference evidence="10 11" key="1">
    <citation type="submission" date="2023-07" db="EMBL/GenBank/DDBJ databases">
        <title>Genomic Encyclopedia of Type Strains, Phase IV (KMG-IV): sequencing the most valuable type-strain genomes for metagenomic binning, comparative biology and taxonomic classification.</title>
        <authorList>
            <person name="Goeker M."/>
        </authorList>
    </citation>
    <scope>NUCLEOTIDE SEQUENCE [LARGE SCALE GENOMIC DNA]</scope>
    <source>
        <strain evidence="10 11">DSM 17723</strain>
    </source>
</reference>
<keyword evidence="6" id="KW-0520">NAD</keyword>
<protein>
    <submittedName>
        <fullName evidence="10">Glycerol-1-phosphate dehydrogenase [NAD(P)+]</fullName>
        <ecNumber evidence="10">1.1.1.261</ecNumber>
    </submittedName>
</protein>
<name>A0ABT9YWR9_9BACI</name>
<evidence type="ECO:0000313" key="10">
    <source>
        <dbReference type="EMBL" id="MDQ0223758.1"/>
    </source>
</evidence>
<dbReference type="InterPro" id="IPR016205">
    <property type="entry name" value="Glycerol_DH"/>
</dbReference>
<dbReference type="PANTHER" id="PTHR43616:SF5">
    <property type="entry name" value="GLYCEROL DEHYDROGENASE 1"/>
    <property type="match status" value="1"/>
</dbReference>
<evidence type="ECO:0000313" key="11">
    <source>
        <dbReference type="Proteomes" id="UP001232245"/>
    </source>
</evidence>
<keyword evidence="7" id="KW-0443">Lipid metabolism</keyword>
<evidence type="ECO:0000256" key="2">
    <source>
        <dbReference type="ARBA" id="ARBA00022516"/>
    </source>
</evidence>
<keyword evidence="11" id="KW-1185">Reference proteome</keyword>